<dbReference type="Proteomes" id="UP000177870">
    <property type="component" value="Chromosome"/>
</dbReference>
<dbReference type="KEGG" id="mpro:BJP34_10215"/>
<dbReference type="EMBL" id="CP017599">
    <property type="protein sequence ID" value="AOW99779.1"/>
    <property type="molecule type" value="Genomic_DNA"/>
</dbReference>
<accession>A0A1D8TQ60</accession>
<dbReference type="AlphaFoldDB" id="A0A1D8TQ60"/>
<protein>
    <submittedName>
        <fullName evidence="1">Uncharacterized protein</fullName>
    </submittedName>
</protein>
<dbReference type="STRING" id="1458985.BJP34_10215"/>
<evidence type="ECO:0000313" key="1">
    <source>
        <dbReference type="EMBL" id="AOW99779.1"/>
    </source>
</evidence>
<sequence>MNDTSADVSIQLSAISYQLSAISYQLSAISYQLSTISYQLSAISLWVRSDASFAQRGQTRPAWPFGQGQSLYHKADH</sequence>
<evidence type="ECO:0000313" key="2">
    <source>
        <dbReference type="Proteomes" id="UP000177870"/>
    </source>
</evidence>
<proteinExistence type="predicted"/>
<organism evidence="1 2">
    <name type="scientific">Moorena producens PAL-8-15-08-1</name>
    <dbReference type="NCBI Taxonomy" id="1458985"/>
    <lineage>
        <taxon>Bacteria</taxon>
        <taxon>Bacillati</taxon>
        <taxon>Cyanobacteriota</taxon>
        <taxon>Cyanophyceae</taxon>
        <taxon>Coleofasciculales</taxon>
        <taxon>Coleofasciculaceae</taxon>
        <taxon>Moorena</taxon>
    </lineage>
</organism>
<reference evidence="2" key="1">
    <citation type="submission" date="2016-10" db="EMBL/GenBank/DDBJ databases">
        <title>Comparative genomics uncovers the prolific and rare metabolic potential of the cyanobacterial genus Moorea.</title>
        <authorList>
            <person name="Leao T."/>
            <person name="Castelao G."/>
            <person name="Korobeynikov A."/>
            <person name="Monroe E.A."/>
            <person name="Podell S."/>
            <person name="Glukhov E."/>
            <person name="Allen E."/>
            <person name="Gerwick W.H."/>
            <person name="Gerwick L."/>
        </authorList>
    </citation>
    <scope>NUCLEOTIDE SEQUENCE [LARGE SCALE GENOMIC DNA]</scope>
    <source>
        <strain evidence="2">PAL-8-15-08-1</strain>
    </source>
</reference>
<gene>
    <name evidence="1" type="ORF">BJP34_10215</name>
</gene>
<name>A0A1D8TQ60_9CYAN</name>